<sequence>MKLFKQLLMLLCLGIVTLIPVQAKDGMYLLSDIPEMMPQLIEAGCACSGQQIYSADGTSLANQVPHFGRGCSSEIISANGLLLTNYHCAHGSIQSVSSVEHDYLKNGFWATRFEEELPVEGLSVRVPVKVVDVTTEVLAKLGSLSGEEKENKLNQIVSQMIQFEKSKADDVAASVREMLGGTKYVLFVSRIFRDVRLVGAPPMSLGKFGGDRDNWMWPRHTADFTYLRIYGDKDGKPADYSETNEPLNTPYHIEVSTEGVSADDFVFILGYPGGTDMYSTSFEVEERQNITNKIRYAVRTEKLRVMEEQMKKNDTIRIKYSSKQAGVSNYWKHANSQNIAFDKIDIMGQKRKAEATFIEWVNESPERQAEYKDVFKNIQEALDARKDNVRELILQREALYGMELVGFLSRLDNKYFFNAKNDDEIVERAKRFYKNMDIETETKIMAALLKEYFETTNEDYFNDVKETIQDKFNGNYELYAQSLVQSSVFKTYEGYKKVVVDMKDKATLENDDLYQFANSVANSYSELRKEIKEPTSKFSENQELYKKGIAESATEILAPDANSTIRLTYGHVKDLVIDEETTYPYFTTLEGVMKKYNSDKEFYELPDDFVKLYENKDFGRYASNGTVPVCFIATTHTTGGNSGSPVFDAKGRLVGLLFDGNSEGLSGDYQFDEGLVRSIIVDVRYVLYITEKLGKSSHIIDELGLGDEPVQTEE</sequence>
<keyword evidence="5" id="KW-0378">Hydrolase</keyword>
<dbReference type="InterPro" id="IPR009003">
    <property type="entry name" value="Peptidase_S1_PA"/>
</dbReference>
<dbReference type="GO" id="GO:0008239">
    <property type="term" value="F:dipeptidyl-peptidase activity"/>
    <property type="evidence" value="ECO:0007669"/>
    <property type="project" value="InterPro"/>
</dbReference>
<dbReference type="EMBL" id="QENZ01000004">
    <property type="protein sequence ID" value="PVX50706.1"/>
    <property type="molecule type" value="Genomic_DNA"/>
</dbReference>
<dbReference type="InterPro" id="IPR019500">
    <property type="entry name" value="Pep_S46"/>
</dbReference>
<proteinExistence type="inferred from homology"/>
<comment type="caution">
    <text evidence="7">The sequence shown here is derived from an EMBL/GenBank/DDBJ whole genome shotgun (WGS) entry which is preliminary data.</text>
</comment>
<comment type="similarity">
    <text evidence="1">Belongs to the peptidase S46 family.</text>
</comment>
<dbReference type="PROSITE" id="PS00673">
    <property type="entry name" value="V8_SER"/>
    <property type="match status" value="1"/>
</dbReference>
<name>A0A7L4UPG8_BALHA</name>
<evidence type="ECO:0000256" key="3">
    <source>
        <dbReference type="ARBA" id="ARBA00022670"/>
    </source>
</evidence>
<dbReference type="InterPro" id="IPR043504">
    <property type="entry name" value="Peptidase_S1_PA_chymotrypsin"/>
</dbReference>
<evidence type="ECO:0000256" key="4">
    <source>
        <dbReference type="ARBA" id="ARBA00022729"/>
    </source>
</evidence>
<keyword evidence="8" id="KW-1185">Reference proteome</keyword>
<dbReference type="GO" id="GO:0043171">
    <property type="term" value="P:peptide catabolic process"/>
    <property type="evidence" value="ECO:0007669"/>
    <property type="project" value="UniProtKB-ARBA"/>
</dbReference>
<keyword evidence="4" id="KW-0732">Signal</keyword>
<dbReference type="Pfam" id="PF10459">
    <property type="entry name" value="Peptidase_S46"/>
    <property type="match status" value="1"/>
</dbReference>
<evidence type="ECO:0000256" key="5">
    <source>
        <dbReference type="ARBA" id="ARBA00022801"/>
    </source>
</evidence>
<keyword evidence="6" id="KW-0720">Serine protease</keyword>
<reference evidence="7 8" key="1">
    <citation type="submission" date="2018-05" db="EMBL/GenBank/DDBJ databases">
        <title>Genomic Encyclopedia of Type Strains, Phase IV (KMG-IV): sequencing the most valuable type-strain genomes for metagenomic binning, comparative biology and taxonomic classification.</title>
        <authorList>
            <person name="Goeker M."/>
        </authorList>
    </citation>
    <scope>NUCLEOTIDE SEQUENCE [LARGE SCALE GENOMIC DNA]</scope>
    <source>
        <strain evidence="7 8">DSM 28579</strain>
    </source>
</reference>
<dbReference type="GO" id="GO:0006508">
    <property type="term" value="P:proteolysis"/>
    <property type="evidence" value="ECO:0007669"/>
    <property type="project" value="UniProtKB-KW"/>
</dbReference>
<organism evidence="7 8">
    <name type="scientific">Balneicella halophila</name>
    <dbReference type="NCBI Taxonomy" id="1537566"/>
    <lineage>
        <taxon>Bacteria</taxon>
        <taxon>Pseudomonadati</taxon>
        <taxon>Bacteroidota</taxon>
        <taxon>Bacteroidia</taxon>
        <taxon>Bacteroidales</taxon>
        <taxon>Balneicellaceae</taxon>
        <taxon>Balneicella</taxon>
    </lineage>
</organism>
<evidence type="ECO:0000256" key="1">
    <source>
        <dbReference type="ARBA" id="ARBA00010491"/>
    </source>
</evidence>
<dbReference type="PANTHER" id="PTHR38469:SF1">
    <property type="entry name" value="PERIPLASMIC PEPTIDASE SUBFAMILY S1B"/>
    <property type="match status" value="1"/>
</dbReference>
<evidence type="ECO:0000256" key="2">
    <source>
        <dbReference type="ARBA" id="ARBA00022438"/>
    </source>
</evidence>
<dbReference type="RefSeq" id="WP_116496264.1">
    <property type="nucleotide sequence ID" value="NZ_QENZ01000004.1"/>
</dbReference>
<evidence type="ECO:0000256" key="6">
    <source>
        <dbReference type="ARBA" id="ARBA00022825"/>
    </source>
</evidence>
<accession>A0A7L4UPG8</accession>
<evidence type="ECO:0000313" key="8">
    <source>
        <dbReference type="Proteomes" id="UP000251835"/>
    </source>
</evidence>
<dbReference type="PANTHER" id="PTHR38469">
    <property type="entry name" value="PERIPLASMIC PEPTIDASE SUBFAMILY S1B"/>
    <property type="match status" value="1"/>
</dbReference>
<dbReference type="SUPFAM" id="SSF50494">
    <property type="entry name" value="Trypsin-like serine proteases"/>
    <property type="match status" value="1"/>
</dbReference>
<gene>
    <name evidence="7" type="ORF">C7377_1019</name>
</gene>
<dbReference type="Gene3D" id="2.40.10.10">
    <property type="entry name" value="Trypsin-like serine proteases"/>
    <property type="match status" value="1"/>
</dbReference>
<evidence type="ECO:0000313" key="7">
    <source>
        <dbReference type="EMBL" id="PVX50706.1"/>
    </source>
</evidence>
<dbReference type="AlphaFoldDB" id="A0A7L4UPG8"/>
<keyword evidence="2" id="KW-0031">Aminopeptidase</keyword>
<dbReference type="InterPro" id="IPR000126">
    <property type="entry name" value="V8_ser_AS"/>
</dbReference>
<keyword evidence="3" id="KW-0645">Protease</keyword>
<dbReference type="GO" id="GO:0070009">
    <property type="term" value="F:serine-type aminopeptidase activity"/>
    <property type="evidence" value="ECO:0007669"/>
    <property type="project" value="InterPro"/>
</dbReference>
<dbReference type="OrthoDB" id="9805367at2"/>
<protein>
    <submittedName>
        <fullName evidence="7">Dipeptidyl-peptidase 7</fullName>
    </submittedName>
</protein>
<dbReference type="Proteomes" id="UP000251835">
    <property type="component" value="Unassembled WGS sequence"/>
</dbReference>